<proteinExistence type="predicted"/>
<dbReference type="Proteomes" id="UP000034166">
    <property type="component" value="Unassembled WGS sequence"/>
</dbReference>
<reference evidence="1 2" key="1">
    <citation type="submission" date="2015-04" db="EMBL/GenBank/DDBJ databases">
        <title>Taxonomic description and genome sequence of Bacillus campisalis sp. nov., a novel member of the genus Bacillus isolated from solar saltern.</title>
        <authorList>
            <person name="Mathan Kumar R."/>
            <person name="Kaur G."/>
            <person name="Kumar A."/>
            <person name="Singh N.K."/>
            <person name="Kaur N."/>
            <person name="Kumar N."/>
            <person name="Mayilraj S."/>
        </authorList>
    </citation>
    <scope>NUCLEOTIDE SEQUENCE [LARGE SCALE GENOMIC DNA]</scope>
    <source>
        <strain evidence="1 2">SA2-6</strain>
    </source>
</reference>
<accession>A0A0M2SRC5</accession>
<dbReference type="EMBL" id="LAYY01000017">
    <property type="protein sequence ID" value="KKK37134.1"/>
    <property type="molecule type" value="Genomic_DNA"/>
</dbReference>
<protein>
    <submittedName>
        <fullName evidence="1">Uncharacterized protein</fullName>
    </submittedName>
</protein>
<dbReference type="AlphaFoldDB" id="A0A0M2SRC5"/>
<keyword evidence="2" id="KW-1185">Reference proteome</keyword>
<name>A0A0M2SRC5_9BACI</name>
<organism evidence="1 2">
    <name type="scientific">Mesobacillus campisalis</name>
    <dbReference type="NCBI Taxonomy" id="1408103"/>
    <lineage>
        <taxon>Bacteria</taxon>
        <taxon>Bacillati</taxon>
        <taxon>Bacillota</taxon>
        <taxon>Bacilli</taxon>
        <taxon>Bacillales</taxon>
        <taxon>Bacillaceae</taxon>
        <taxon>Mesobacillus</taxon>
    </lineage>
</organism>
<gene>
    <name evidence="1" type="ORF">WQ57_15525</name>
</gene>
<dbReference type="PATRIC" id="fig|1408103.3.peg.3465"/>
<comment type="caution">
    <text evidence="1">The sequence shown here is derived from an EMBL/GenBank/DDBJ whole genome shotgun (WGS) entry which is preliminary data.</text>
</comment>
<evidence type="ECO:0000313" key="2">
    <source>
        <dbReference type="Proteomes" id="UP000034166"/>
    </source>
</evidence>
<dbReference type="OrthoDB" id="2937672at2"/>
<sequence>MEMALAILFGSATILLILSLASMKRASKVQKEQVDTYYVAMLEETSKLQEQIAKMQLDGEITAQEAGIVGMDSKERALLRELLDLHKRGYTIKSMSSQTRLAENEIEQLLAPYVSSKKERRNVSHVS</sequence>
<evidence type="ECO:0000313" key="1">
    <source>
        <dbReference type="EMBL" id="KKK37134.1"/>
    </source>
</evidence>
<dbReference type="RefSeq" id="WP_046524677.1">
    <property type="nucleotide sequence ID" value="NZ_LAYY01000017.1"/>
</dbReference>